<dbReference type="PANTHER" id="PTHR11735:SF11">
    <property type="entry name" value="TRNA THREONYLCARBAMOYLADENOSINE BIOSYNTHESIS PROTEIN TSAB"/>
    <property type="match status" value="1"/>
</dbReference>
<dbReference type="NCBIfam" id="TIGR03725">
    <property type="entry name" value="T6A_YeaZ"/>
    <property type="match status" value="1"/>
</dbReference>
<evidence type="ECO:0000259" key="1">
    <source>
        <dbReference type="Pfam" id="PF00814"/>
    </source>
</evidence>
<comment type="caution">
    <text evidence="2">The sequence shown here is derived from an EMBL/GenBank/DDBJ whole genome shotgun (WGS) entry which is preliminary data.</text>
</comment>
<dbReference type="InterPro" id="IPR000905">
    <property type="entry name" value="Gcp-like_dom"/>
</dbReference>
<gene>
    <name evidence="2" type="primary">tsaB</name>
    <name evidence="2" type="ORF">IAC68_05735</name>
</gene>
<dbReference type="CDD" id="cd24032">
    <property type="entry name" value="ASKHA_NBD_TsaB"/>
    <property type="match status" value="1"/>
</dbReference>
<dbReference type="Gene3D" id="3.30.420.40">
    <property type="match status" value="2"/>
</dbReference>
<dbReference type="AlphaFoldDB" id="A0A9D9GY65"/>
<dbReference type="InterPro" id="IPR043129">
    <property type="entry name" value="ATPase_NBD"/>
</dbReference>
<name>A0A9D9GY65_9BACT</name>
<dbReference type="PANTHER" id="PTHR11735">
    <property type="entry name" value="TRNA N6-ADENOSINE THREONYLCARBAMOYLTRANSFERASE"/>
    <property type="match status" value="1"/>
</dbReference>
<feature type="domain" description="Gcp-like" evidence="1">
    <location>
        <begin position="36"/>
        <end position="133"/>
    </location>
</feature>
<protein>
    <submittedName>
        <fullName evidence="2">tRNA (Adenosine(37)-N6)-threonylcarbamoyltransferase complex dimerization subunit type 1 TsaB</fullName>
    </submittedName>
</protein>
<dbReference type="SUPFAM" id="SSF53067">
    <property type="entry name" value="Actin-like ATPase domain"/>
    <property type="match status" value="2"/>
</dbReference>
<accession>A0A9D9GY65</accession>
<sequence>MEHEFILLLETAAEACSVALSDREKIVVEKYTDIPKSHASAIAVFIDNIFKETGISARDLSAVAVSGGPGSYTGLRVGVSCAKGLCYGAGIPLIAVNTLEVIAQCAIDNNLVKDASYIVPMIDARRMEVYTATFTPECTMTSPSTALVLVPESFSRELCEGKVLFTGNGAEKFMGLVPEKSRANVLFAPQLPHASGLRIRAHESLQKKEFENCAYFEPFYLKDFIAGKPKNLLAGMF</sequence>
<organism evidence="2 3">
    <name type="scientific">Candidatus Egerieousia excrementavium</name>
    <dbReference type="NCBI Taxonomy" id="2840778"/>
    <lineage>
        <taxon>Bacteria</taxon>
        <taxon>Pseudomonadati</taxon>
        <taxon>Bacteroidota</taxon>
        <taxon>Bacteroidia</taxon>
        <taxon>Bacteroidales</taxon>
        <taxon>Candidatus Egerieousia</taxon>
    </lineage>
</organism>
<reference evidence="2" key="2">
    <citation type="journal article" date="2021" name="PeerJ">
        <title>Extensive microbial diversity within the chicken gut microbiome revealed by metagenomics and culture.</title>
        <authorList>
            <person name="Gilroy R."/>
            <person name="Ravi A."/>
            <person name="Getino M."/>
            <person name="Pursley I."/>
            <person name="Horton D.L."/>
            <person name="Alikhan N.F."/>
            <person name="Baker D."/>
            <person name="Gharbi K."/>
            <person name="Hall N."/>
            <person name="Watson M."/>
            <person name="Adriaenssens E.M."/>
            <person name="Foster-Nyarko E."/>
            <person name="Jarju S."/>
            <person name="Secka A."/>
            <person name="Antonio M."/>
            <person name="Oren A."/>
            <person name="Chaudhuri R.R."/>
            <person name="La Ragione R."/>
            <person name="Hildebrand F."/>
            <person name="Pallen M.J."/>
        </authorList>
    </citation>
    <scope>NUCLEOTIDE SEQUENCE</scope>
    <source>
        <strain evidence="2">15467</strain>
    </source>
</reference>
<evidence type="ECO:0000313" key="2">
    <source>
        <dbReference type="EMBL" id="MBO8429411.1"/>
    </source>
</evidence>
<dbReference type="GO" id="GO:0002949">
    <property type="term" value="P:tRNA threonylcarbamoyladenosine modification"/>
    <property type="evidence" value="ECO:0007669"/>
    <property type="project" value="InterPro"/>
</dbReference>
<dbReference type="GO" id="GO:0005829">
    <property type="term" value="C:cytosol"/>
    <property type="evidence" value="ECO:0007669"/>
    <property type="project" value="TreeGrafter"/>
</dbReference>
<proteinExistence type="predicted"/>
<dbReference type="Proteomes" id="UP000823635">
    <property type="component" value="Unassembled WGS sequence"/>
</dbReference>
<evidence type="ECO:0000313" key="3">
    <source>
        <dbReference type="Proteomes" id="UP000823635"/>
    </source>
</evidence>
<dbReference type="EMBL" id="JADINB010000127">
    <property type="protein sequence ID" value="MBO8429411.1"/>
    <property type="molecule type" value="Genomic_DNA"/>
</dbReference>
<reference evidence="2" key="1">
    <citation type="submission" date="2020-10" db="EMBL/GenBank/DDBJ databases">
        <authorList>
            <person name="Gilroy R."/>
        </authorList>
    </citation>
    <scope>NUCLEOTIDE SEQUENCE</scope>
    <source>
        <strain evidence="2">15467</strain>
    </source>
</reference>
<dbReference type="InterPro" id="IPR022496">
    <property type="entry name" value="T6A_TsaB"/>
</dbReference>
<dbReference type="Pfam" id="PF00814">
    <property type="entry name" value="TsaD"/>
    <property type="match status" value="1"/>
</dbReference>